<reference evidence="5" key="1">
    <citation type="journal article" date="2016" name="Nature">
        <title>The genome of the seagrass Zostera marina reveals angiosperm adaptation to the sea.</title>
        <authorList>
            <person name="Olsen J.L."/>
            <person name="Rouze P."/>
            <person name="Verhelst B."/>
            <person name="Lin Y.-C."/>
            <person name="Bayer T."/>
            <person name="Collen J."/>
            <person name="Dattolo E."/>
            <person name="De Paoli E."/>
            <person name="Dittami S."/>
            <person name="Maumus F."/>
            <person name="Michel G."/>
            <person name="Kersting A."/>
            <person name="Lauritano C."/>
            <person name="Lohaus R."/>
            <person name="Toepel M."/>
            <person name="Tonon T."/>
            <person name="Vanneste K."/>
            <person name="Amirebrahimi M."/>
            <person name="Brakel J."/>
            <person name="Bostroem C."/>
            <person name="Chovatia M."/>
            <person name="Grimwood J."/>
            <person name="Jenkins J.W."/>
            <person name="Jueterbock A."/>
            <person name="Mraz A."/>
            <person name="Stam W.T."/>
            <person name="Tice H."/>
            <person name="Bornberg-Bauer E."/>
            <person name="Green P.J."/>
            <person name="Pearson G.A."/>
            <person name="Procaccini G."/>
            <person name="Duarte C.M."/>
            <person name="Schmutz J."/>
            <person name="Reusch T.B.H."/>
            <person name="Van de Peer Y."/>
        </authorList>
    </citation>
    <scope>NUCLEOTIDE SEQUENCE [LARGE SCALE GENOMIC DNA]</scope>
    <source>
        <strain evidence="5">cv. Finnish</strain>
    </source>
</reference>
<evidence type="ECO:0000256" key="2">
    <source>
        <dbReference type="PROSITE-ProRule" id="PRU00723"/>
    </source>
</evidence>
<accession>A0A0K9Q104</accession>
<name>A0A0K9Q104_ZOSMR</name>
<dbReference type="PANTHER" id="PTHR33400:SF2">
    <property type="entry name" value="ZINC FINGER CCCH DOMAIN-CONTAINING PROTEIN 6"/>
    <property type="match status" value="1"/>
</dbReference>
<dbReference type="OrthoDB" id="1928519at2759"/>
<proteinExistence type="predicted"/>
<dbReference type="AlphaFoldDB" id="A0A0K9Q104"/>
<keyword evidence="5" id="KW-1185">Reference proteome</keyword>
<dbReference type="GO" id="GO:0008270">
    <property type="term" value="F:zinc ion binding"/>
    <property type="evidence" value="ECO:0007669"/>
    <property type="project" value="UniProtKB-KW"/>
</dbReference>
<organism evidence="4 5">
    <name type="scientific">Zostera marina</name>
    <name type="common">Eelgrass</name>
    <dbReference type="NCBI Taxonomy" id="29655"/>
    <lineage>
        <taxon>Eukaryota</taxon>
        <taxon>Viridiplantae</taxon>
        <taxon>Streptophyta</taxon>
        <taxon>Embryophyta</taxon>
        <taxon>Tracheophyta</taxon>
        <taxon>Spermatophyta</taxon>
        <taxon>Magnoliopsida</taxon>
        <taxon>Liliopsida</taxon>
        <taxon>Zosteraceae</taxon>
        <taxon>Zostera</taxon>
    </lineage>
</organism>
<comment type="caution">
    <text evidence="4">The sequence shown here is derived from an EMBL/GenBank/DDBJ whole genome shotgun (WGS) entry which is preliminary data.</text>
</comment>
<keyword evidence="2" id="KW-0479">Metal-binding</keyword>
<feature type="domain" description="C3H1-type" evidence="3">
    <location>
        <begin position="360"/>
        <end position="388"/>
    </location>
</feature>
<evidence type="ECO:0000313" key="5">
    <source>
        <dbReference type="Proteomes" id="UP000036987"/>
    </source>
</evidence>
<keyword evidence="2" id="KW-0862">Zinc</keyword>
<feature type="zinc finger region" description="C3H1-type" evidence="2">
    <location>
        <begin position="360"/>
        <end position="388"/>
    </location>
</feature>
<dbReference type="PANTHER" id="PTHR33400">
    <property type="entry name" value="ZINC FINGER CCCH DOMAIN-CONTAINING PROTEIN 6-RELATED"/>
    <property type="match status" value="1"/>
</dbReference>
<evidence type="ECO:0000313" key="4">
    <source>
        <dbReference type="EMBL" id="KMZ74973.1"/>
    </source>
</evidence>
<evidence type="ECO:0000256" key="1">
    <source>
        <dbReference type="ARBA" id="ARBA00023125"/>
    </source>
</evidence>
<dbReference type="InterPro" id="IPR000571">
    <property type="entry name" value="Znf_CCCH"/>
</dbReference>
<dbReference type="Proteomes" id="UP000036987">
    <property type="component" value="Unassembled WGS sequence"/>
</dbReference>
<dbReference type="EMBL" id="LFYR01000223">
    <property type="protein sequence ID" value="KMZ74973.1"/>
    <property type="molecule type" value="Genomic_DNA"/>
</dbReference>
<evidence type="ECO:0000259" key="3">
    <source>
        <dbReference type="PROSITE" id="PS50103"/>
    </source>
</evidence>
<gene>
    <name evidence="4" type="ORF">ZOSMA_120G00660</name>
</gene>
<dbReference type="PROSITE" id="PS50103">
    <property type="entry name" value="ZF_C3H1"/>
    <property type="match status" value="1"/>
</dbReference>
<sequence>MAPIERLKKVSWALDHRLCQERLFFSEDAPALSRLDIQEKIQAKGSWLWHSTKSPSADNITPGCGGPRSILNKKKETAKIPVIKWCCPDRFVLDPKWLVVSGEESEEVKAQSQLQFRSLEAIYPRTSSIPPNPCVSFDVQNTYYDDAKTPLIPNIADEEQPDSDSFFPIPVDFSESEPVDAWKILSENGHPLFPSKPKSIFENIPGLESDIVTAFISALKSSDKGSFIDHELLIKILSDPSMVEKLFLQAGTSKPAPEPSQVVTLTSNPSFEIEIGHVSEDPLSHIATETPTIPCVPNTTREPKEYYKCLIQRHGNLDSSDHKNHILKNDGNSYSHPKRGSVECHAVDPLWKQQSSRQKSFHSKPCAFFNSPRGCRNGSKCTFMHDVPSSQIQLKNDTDNRKRMKMDI</sequence>
<keyword evidence="2" id="KW-0863">Zinc-finger</keyword>
<dbReference type="OMA" id="KATHEKP"/>
<protein>
    <recommendedName>
        <fullName evidence="3">C3H1-type domain-containing protein</fullName>
    </recommendedName>
</protein>
<keyword evidence="1" id="KW-0238">DNA-binding</keyword>
<dbReference type="GO" id="GO:0003677">
    <property type="term" value="F:DNA binding"/>
    <property type="evidence" value="ECO:0007669"/>
    <property type="project" value="UniProtKB-KW"/>
</dbReference>